<dbReference type="GO" id="GO:0003887">
    <property type="term" value="F:DNA-directed DNA polymerase activity"/>
    <property type="evidence" value="ECO:0007669"/>
    <property type="project" value="InterPro"/>
</dbReference>
<dbReference type="PANTHER" id="PTHR30562">
    <property type="entry name" value="UVRC/OXIDOREDUCTASE"/>
    <property type="match status" value="1"/>
</dbReference>
<name>A0A542ZR87_9ACTN</name>
<keyword evidence="1" id="KW-0540">Nuclease</keyword>
<dbReference type="Pfam" id="PF00929">
    <property type="entry name" value="RNase_T"/>
    <property type="match status" value="1"/>
</dbReference>
<sequence length="570" mass="62567">MNPAQEHLPIGVGDAHGSADSRGALLQDATFCVVDLETTGRGAAAITEIGAVKVRGGSVLGEFQTLVDPGVRIDPAVVRLTGITNEMVSSAPPLAAVFGSFLEFSSGCVMVAHNAAFDMGFLRRACIDLQYRWPQPPVLDTLKLARQVLAPGEVRNHRLGTLAALVGSPTRPTHRALDDARATVDVLHHLIERLGNRGVYSVTELAEHQRRVPEQRRRKAGLAKDVPSAPGVYRFERGAGDDREVLYVGRSVDLRRRVSSYFTASENRRRIDEMIRAAERVETTVCSTPLEAEVTELRLIDAHQPRYNRRSKQPRRGHWVKLTDEPFPRLSIVRQVRDDATYLGPFSRAMADTVAEALHDAFPVRQCTQRLSPRTPSSPCALKELGRCVAPCDGTVDAASYSGVVERVRTAMNGDGRALEAALHSHMVEHSEAERFEAAATDRDRIQQWREALIRHHRVATVAACPEIRACAPVSHGWAPDGWEVHVIRHGRLVGATVARRGEYPPEVAEHTAALSTDVAPPVGPLPAGTVEEARQVAGWLERPGVRLLYVEGDLQWPLHLQGADLHRAQ</sequence>
<evidence type="ECO:0000313" key="3">
    <source>
        <dbReference type="EMBL" id="TQL62837.1"/>
    </source>
</evidence>
<protein>
    <submittedName>
        <fullName evidence="3">DNA polymerase-3 subunit epsilon</fullName>
    </submittedName>
</protein>
<dbReference type="SMART" id="SM00465">
    <property type="entry name" value="GIYc"/>
    <property type="match status" value="1"/>
</dbReference>
<dbReference type="FunFam" id="3.30.420.10:FF:000045">
    <property type="entry name" value="3'-5' exonuclease DinG"/>
    <property type="match status" value="1"/>
</dbReference>
<dbReference type="Proteomes" id="UP000316196">
    <property type="component" value="Unassembled WGS sequence"/>
</dbReference>
<dbReference type="InterPro" id="IPR036876">
    <property type="entry name" value="UVR_dom_sf"/>
</dbReference>
<dbReference type="Gene3D" id="3.30.420.10">
    <property type="entry name" value="Ribonuclease H-like superfamily/Ribonuclease H"/>
    <property type="match status" value="1"/>
</dbReference>
<dbReference type="InterPro" id="IPR000305">
    <property type="entry name" value="GIY-YIG_endonuc"/>
</dbReference>
<comment type="caution">
    <text evidence="3">The sequence shown here is derived from an EMBL/GenBank/DDBJ whole genome shotgun (WGS) entry which is preliminary data.</text>
</comment>
<feature type="domain" description="GIY-YIG" evidence="2">
    <location>
        <begin position="228"/>
        <end position="309"/>
    </location>
</feature>
<evidence type="ECO:0000313" key="4">
    <source>
        <dbReference type="Proteomes" id="UP000316196"/>
    </source>
</evidence>
<dbReference type="EMBL" id="VFOR01000001">
    <property type="protein sequence ID" value="TQL62837.1"/>
    <property type="molecule type" value="Genomic_DNA"/>
</dbReference>
<dbReference type="SUPFAM" id="SSF53098">
    <property type="entry name" value="Ribonuclease H-like"/>
    <property type="match status" value="1"/>
</dbReference>
<dbReference type="GO" id="GO:0006260">
    <property type="term" value="P:DNA replication"/>
    <property type="evidence" value="ECO:0007669"/>
    <property type="project" value="InterPro"/>
</dbReference>
<dbReference type="SUPFAM" id="SSF82771">
    <property type="entry name" value="GIY-YIG endonuclease"/>
    <property type="match status" value="1"/>
</dbReference>
<dbReference type="NCBIfam" id="NF005907">
    <property type="entry name" value="PRK07883.1-5"/>
    <property type="match status" value="1"/>
</dbReference>
<gene>
    <name evidence="3" type="ORF">FB460_0628</name>
</gene>
<organism evidence="3 4">
    <name type="scientific">Propioniferax innocua</name>
    <dbReference type="NCBI Taxonomy" id="1753"/>
    <lineage>
        <taxon>Bacteria</taxon>
        <taxon>Bacillati</taxon>
        <taxon>Actinomycetota</taxon>
        <taxon>Actinomycetes</taxon>
        <taxon>Propionibacteriales</taxon>
        <taxon>Propionibacteriaceae</taxon>
        <taxon>Propioniferax</taxon>
    </lineage>
</organism>
<accession>A0A542ZR87</accession>
<evidence type="ECO:0000256" key="1">
    <source>
        <dbReference type="ARBA" id="ARBA00022839"/>
    </source>
</evidence>
<dbReference type="InterPro" id="IPR047296">
    <property type="entry name" value="GIY-YIG_UvrC_Cho"/>
</dbReference>
<dbReference type="GO" id="GO:0004527">
    <property type="term" value="F:exonuclease activity"/>
    <property type="evidence" value="ECO:0007669"/>
    <property type="project" value="UniProtKB-KW"/>
</dbReference>
<dbReference type="CDD" id="cd06127">
    <property type="entry name" value="DEDDh"/>
    <property type="match status" value="1"/>
</dbReference>
<dbReference type="RefSeq" id="WP_142092632.1">
    <property type="nucleotide sequence ID" value="NZ_BAAAMD010000001.1"/>
</dbReference>
<keyword evidence="1" id="KW-0378">Hydrolase</keyword>
<dbReference type="NCBIfam" id="NF005905">
    <property type="entry name" value="PRK07883.1-3"/>
    <property type="match status" value="1"/>
</dbReference>
<dbReference type="GO" id="GO:0009380">
    <property type="term" value="C:excinuclease repair complex"/>
    <property type="evidence" value="ECO:0007669"/>
    <property type="project" value="TreeGrafter"/>
</dbReference>
<dbReference type="GO" id="GO:0003677">
    <property type="term" value="F:DNA binding"/>
    <property type="evidence" value="ECO:0007669"/>
    <property type="project" value="InterPro"/>
</dbReference>
<dbReference type="CDD" id="cd10434">
    <property type="entry name" value="GIY-YIG_UvrC_Cho"/>
    <property type="match status" value="1"/>
</dbReference>
<dbReference type="InterPro" id="IPR050066">
    <property type="entry name" value="UvrABC_protein_C"/>
</dbReference>
<keyword evidence="4" id="KW-1185">Reference proteome</keyword>
<dbReference type="SMART" id="SM00479">
    <property type="entry name" value="EXOIII"/>
    <property type="match status" value="1"/>
</dbReference>
<dbReference type="InterPro" id="IPR035901">
    <property type="entry name" value="GIY-YIG_endonuc_sf"/>
</dbReference>
<dbReference type="AlphaFoldDB" id="A0A542ZR87"/>
<dbReference type="PANTHER" id="PTHR30562:SF1">
    <property type="entry name" value="UVRABC SYSTEM PROTEIN C"/>
    <property type="match status" value="1"/>
</dbReference>
<evidence type="ECO:0000259" key="2">
    <source>
        <dbReference type="PROSITE" id="PS50164"/>
    </source>
</evidence>
<reference evidence="3 4" key="1">
    <citation type="submission" date="2019-06" db="EMBL/GenBank/DDBJ databases">
        <title>Sequencing the genomes of 1000 actinobacteria strains.</title>
        <authorList>
            <person name="Klenk H.-P."/>
        </authorList>
    </citation>
    <scope>NUCLEOTIDE SEQUENCE [LARGE SCALE GENOMIC DNA]</scope>
    <source>
        <strain evidence="3 4">DSM 8251</strain>
    </source>
</reference>
<keyword evidence="1" id="KW-0269">Exonuclease</keyword>
<dbReference type="SUPFAM" id="SSF46600">
    <property type="entry name" value="C-terminal UvrC-binding domain of UvrB"/>
    <property type="match status" value="1"/>
</dbReference>
<dbReference type="Pfam" id="PF01541">
    <property type="entry name" value="GIY-YIG"/>
    <property type="match status" value="1"/>
</dbReference>
<dbReference type="InterPro" id="IPR006054">
    <property type="entry name" value="DnaQ"/>
</dbReference>
<dbReference type="InterPro" id="IPR036397">
    <property type="entry name" value="RNaseH_sf"/>
</dbReference>
<proteinExistence type="predicted"/>
<dbReference type="OrthoDB" id="9803913at2"/>
<dbReference type="PROSITE" id="PS50164">
    <property type="entry name" value="GIY_YIG"/>
    <property type="match status" value="1"/>
</dbReference>
<dbReference type="GO" id="GO:0006289">
    <property type="term" value="P:nucleotide-excision repair"/>
    <property type="evidence" value="ECO:0007669"/>
    <property type="project" value="InterPro"/>
</dbReference>
<dbReference type="NCBIfam" id="TIGR00573">
    <property type="entry name" value="dnaq"/>
    <property type="match status" value="1"/>
</dbReference>
<dbReference type="Gene3D" id="3.40.1440.10">
    <property type="entry name" value="GIY-YIG endonuclease"/>
    <property type="match status" value="1"/>
</dbReference>
<dbReference type="InterPro" id="IPR013520">
    <property type="entry name" value="Ribonucl_H"/>
</dbReference>
<dbReference type="InterPro" id="IPR012337">
    <property type="entry name" value="RNaseH-like_sf"/>
</dbReference>